<dbReference type="InterPro" id="IPR039428">
    <property type="entry name" value="NUOK/Mnh_C1-like"/>
</dbReference>
<feature type="transmembrane region" description="Helical" evidence="6">
    <location>
        <begin position="122"/>
        <end position="141"/>
    </location>
</feature>
<dbReference type="Pfam" id="PF00420">
    <property type="entry name" value="Oxidored_q2"/>
    <property type="match status" value="1"/>
</dbReference>
<keyword evidence="8" id="KW-1185">Reference proteome</keyword>
<evidence type="ECO:0000256" key="1">
    <source>
        <dbReference type="ARBA" id="ARBA00004651"/>
    </source>
</evidence>
<evidence type="ECO:0000256" key="3">
    <source>
        <dbReference type="ARBA" id="ARBA00022692"/>
    </source>
</evidence>
<gene>
    <name evidence="7" type="primary">ehrC</name>
    <name evidence="7" type="ORF">DAMNIGENAA_20850</name>
</gene>
<evidence type="ECO:0000256" key="2">
    <source>
        <dbReference type="ARBA" id="ARBA00022475"/>
    </source>
</evidence>
<evidence type="ECO:0000313" key="8">
    <source>
        <dbReference type="Proteomes" id="UP001144372"/>
    </source>
</evidence>
<dbReference type="PANTHER" id="PTHR38601">
    <property type="entry name" value="HYDROGENASE-4 COMPONENT E"/>
    <property type="match status" value="1"/>
</dbReference>
<evidence type="ECO:0000256" key="6">
    <source>
        <dbReference type="SAM" id="Phobius"/>
    </source>
</evidence>
<dbReference type="InterPro" id="IPR038730">
    <property type="entry name" value="HyfE-like"/>
</dbReference>
<evidence type="ECO:0000256" key="4">
    <source>
        <dbReference type="ARBA" id="ARBA00022989"/>
    </source>
</evidence>
<dbReference type="GO" id="GO:0005886">
    <property type="term" value="C:plasma membrane"/>
    <property type="evidence" value="ECO:0007669"/>
    <property type="project" value="UniProtKB-SubCell"/>
</dbReference>
<feature type="transmembrane region" description="Helical" evidence="6">
    <location>
        <begin position="174"/>
        <end position="195"/>
    </location>
</feature>
<dbReference type="Proteomes" id="UP001144372">
    <property type="component" value="Unassembled WGS sequence"/>
</dbReference>
<keyword evidence="4 6" id="KW-1133">Transmembrane helix</keyword>
<dbReference type="PANTHER" id="PTHR38601:SF1">
    <property type="entry name" value="HYDROGENASE-4 COMPONENT E"/>
    <property type="match status" value="1"/>
</dbReference>
<feature type="transmembrane region" description="Helical" evidence="6">
    <location>
        <begin position="53"/>
        <end position="78"/>
    </location>
</feature>
<dbReference type="EMBL" id="BSDR01000001">
    <property type="protein sequence ID" value="GLI34652.1"/>
    <property type="molecule type" value="Genomic_DNA"/>
</dbReference>
<feature type="transmembrane region" description="Helical" evidence="6">
    <location>
        <begin position="150"/>
        <end position="168"/>
    </location>
</feature>
<evidence type="ECO:0000256" key="5">
    <source>
        <dbReference type="ARBA" id="ARBA00023136"/>
    </source>
</evidence>
<name>A0A9W6FSJ0_9BACT</name>
<feature type="transmembrane region" description="Helical" evidence="6">
    <location>
        <begin position="90"/>
        <end position="110"/>
    </location>
</feature>
<keyword evidence="5 6" id="KW-0472">Membrane</keyword>
<keyword evidence="2" id="KW-1003">Cell membrane</keyword>
<accession>A0A9W6FSJ0</accession>
<protein>
    <submittedName>
        <fullName evidence="7">Hydrogenase</fullName>
    </submittedName>
</protein>
<reference evidence="7" key="1">
    <citation type="submission" date="2022-12" db="EMBL/GenBank/DDBJ databases">
        <title>Reference genome sequencing for broad-spectrum identification of bacterial and archaeal isolates by mass spectrometry.</title>
        <authorList>
            <person name="Sekiguchi Y."/>
            <person name="Tourlousse D.M."/>
        </authorList>
    </citation>
    <scope>NUCLEOTIDE SEQUENCE</scope>
    <source>
        <strain evidence="7">ASRB1</strain>
    </source>
</reference>
<comment type="subcellular location">
    <subcellularLocation>
        <location evidence="1">Cell membrane</location>
        <topology evidence="1">Multi-pass membrane protein</topology>
    </subcellularLocation>
</comment>
<proteinExistence type="predicted"/>
<dbReference type="Gene3D" id="1.10.287.3510">
    <property type="match status" value="1"/>
</dbReference>
<keyword evidence="3 6" id="KW-0812">Transmembrane</keyword>
<organism evidence="7 8">
    <name type="scientific">Desulforhabdus amnigena</name>
    <dbReference type="NCBI Taxonomy" id="40218"/>
    <lineage>
        <taxon>Bacteria</taxon>
        <taxon>Pseudomonadati</taxon>
        <taxon>Thermodesulfobacteriota</taxon>
        <taxon>Syntrophobacteria</taxon>
        <taxon>Syntrophobacterales</taxon>
        <taxon>Syntrophobacteraceae</taxon>
        <taxon>Desulforhabdus</taxon>
    </lineage>
</organism>
<evidence type="ECO:0000313" key="7">
    <source>
        <dbReference type="EMBL" id="GLI34652.1"/>
    </source>
</evidence>
<dbReference type="AlphaFoldDB" id="A0A9W6FSJ0"/>
<sequence>MKLIIDALIVALILTNLRLIASSRIASCIYVVALQGILLGFLPLLVGTEAVTFRAYVLSGITIVLKGMIFPWLLLRALDAVNVRREIEPLVGYTTSLLVGAVLLALAMWLGRRLPLPVSAASPFMVPLALFTIMIGLFAIVSRRKALTQVLGYLVMENGIYAFGLTFARQEPLLVEIGTLLDVFMAVFVMGIAIFHISREFDHIDTDRLSLLRD</sequence>
<comment type="caution">
    <text evidence="7">The sequence shown here is derived from an EMBL/GenBank/DDBJ whole genome shotgun (WGS) entry which is preliminary data.</text>
</comment>
<dbReference type="RefSeq" id="WP_281794031.1">
    <property type="nucleotide sequence ID" value="NZ_BSDR01000001.1"/>
</dbReference>
<feature type="transmembrane region" description="Helical" evidence="6">
    <location>
        <begin position="28"/>
        <end position="47"/>
    </location>
</feature>